<sequence length="126" mass="13429">MKRAAALLLVGGLLVAGILLAQAPRERKPKPTTITGEVVDCFCYVTMGKEKGSGPGHKQCAEMCAKGGLPLGIATDTGEIYVAFKEHKLANADLMPYIAQKVTVTGVVHRHRGFNVIEVQKVEAAK</sequence>
<proteinExistence type="predicted"/>
<evidence type="ECO:0000313" key="1">
    <source>
        <dbReference type="EMBL" id="GBC99488.1"/>
    </source>
</evidence>
<dbReference type="AlphaFoldDB" id="A0A2H5XE74"/>
<organism evidence="1 2">
    <name type="scientific">Candidatus Fervidibacter japonicus</name>
    <dbReference type="NCBI Taxonomy" id="2035412"/>
    <lineage>
        <taxon>Bacteria</taxon>
        <taxon>Candidatus Fervidibacterota</taxon>
        <taxon>Candidatus Fervidibacter</taxon>
    </lineage>
</organism>
<comment type="caution">
    <text evidence="1">The sequence shown here is derived from an EMBL/GenBank/DDBJ whole genome shotgun (WGS) entry which is preliminary data.</text>
</comment>
<name>A0A2H5XE74_9BACT</name>
<dbReference type="Proteomes" id="UP000236173">
    <property type="component" value="Unassembled WGS sequence"/>
</dbReference>
<reference evidence="2" key="1">
    <citation type="submission" date="2017-09" db="EMBL/GenBank/DDBJ databases">
        <title>Metaegenomics of thermophilic ammonia-oxidizing enrichment culture.</title>
        <authorList>
            <person name="Kato S."/>
            <person name="Suzuki K."/>
        </authorList>
    </citation>
    <scope>NUCLEOTIDE SEQUENCE [LARGE SCALE GENOMIC DNA]</scope>
</reference>
<dbReference type="EMBL" id="BEHT01000029">
    <property type="protein sequence ID" value="GBC99488.1"/>
    <property type="molecule type" value="Genomic_DNA"/>
</dbReference>
<gene>
    <name evidence="1" type="ORF">HRbin17_02013</name>
</gene>
<accession>A0A2H5XE74</accession>
<protein>
    <submittedName>
        <fullName evidence="1">Uncharacterized protein</fullName>
    </submittedName>
</protein>
<evidence type="ECO:0000313" key="2">
    <source>
        <dbReference type="Proteomes" id="UP000236173"/>
    </source>
</evidence>